<dbReference type="Gene3D" id="3.90.226.10">
    <property type="entry name" value="2-enoyl-CoA Hydratase, Chain A, domain 1"/>
    <property type="match status" value="1"/>
</dbReference>
<dbReference type="AlphaFoldDB" id="A0A3R9YUG2"/>
<dbReference type="Proteomes" id="UP000278398">
    <property type="component" value="Unassembled WGS sequence"/>
</dbReference>
<dbReference type="GO" id="GO:0006574">
    <property type="term" value="P:L-valine catabolic process"/>
    <property type="evidence" value="ECO:0007669"/>
    <property type="project" value="TreeGrafter"/>
</dbReference>
<proteinExistence type="predicted"/>
<evidence type="ECO:0000256" key="1">
    <source>
        <dbReference type="ARBA" id="ARBA00001709"/>
    </source>
</evidence>
<dbReference type="GO" id="GO:0016853">
    <property type="term" value="F:isomerase activity"/>
    <property type="evidence" value="ECO:0007669"/>
    <property type="project" value="UniProtKB-KW"/>
</dbReference>
<reference evidence="5 6" key="1">
    <citation type="submission" date="2018-12" db="EMBL/GenBank/DDBJ databases">
        <title>Mesorhizobium carbonis sp. nov., isolated from coal mine water.</title>
        <authorList>
            <person name="Xin W."/>
            <person name="Xu Z."/>
            <person name="Xiang F."/>
            <person name="Zhang J."/>
            <person name="Xi L."/>
            <person name="Liu J."/>
        </authorList>
    </citation>
    <scope>NUCLEOTIDE SEQUENCE [LARGE SCALE GENOMIC DNA]</scope>
    <source>
        <strain evidence="5 6">B2.3</strain>
    </source>
</reference>
<organism evidence="5 6">
    <name type="scientific">Aquibium carbonis</name>
    <dbReference type="NCBI Taxonomy" id="2495581"/>
    <lineage>
        <taxon>Bacteria</taxon>
        <taxon>Pseudomonadati</taxon>
        <taxon>Pseudomonadota</taxon>
        <taxon>Alphaproteobacteria</taxon>
        <taxon>Hyphomicrobiales</taxon>
        <taxon>Phyllobacteriaceae</taxon>
        <taxon>Aquibium</taxon>
    </lineage>
</organism>
<sequence>MDFGGGQDIRFERRGRAGVVTMTRPKALNAVTHGMVLALTRALEAWSRDDSVALVVIGGEGRAFCAGGDILEVYAAGKAGRPLFEFFADEYRLNAAIARFEKPYVALVDGIVMGGGVGVSVHGSHRVFTENAVFAMPEVGIGFFPDVGGSFFLPRLKGSFGAYLALTGNRIRWGDALWSGIATHTVRSSDSAALLDALCETGDADAAGARFAVDAPRETSDPAITTIGRHFSLEQMDHILSSLEEAADSGDEVARQALATLRTRSPTSLLVTLRALLFGGMLDMDECMRMEFRILNRMLTGHDFYEGIRAALIDKGSTPAWRPARIEDVEPAAIEAYFEPLAGGELMM</sequence>
<name>A0A3R9YUG2_9HYPH</name>
<dbReference type="RefSeq" id="WP_126698566.1">
    <property type="nucleotide sequence ID" value="NZ_RWKW01000020.1"/>
</dbReference>
<comment type="catalytic activity">
    <reaction evidence="1">
        <text>3-hydroxy-2-methylpropanoyl-CoA + H2O = 3-hydroxy-2-methylpropanoate + CoA + H(+)</text>
        <dbReference type="Rhea" id="RHEA:20888"/>
        <dbReference type="ChEBI" id="CHEBI:11805"/>
        <dbReference type="ChEBI" id="CHEBI:15377"/>
        <dbReference type="ChEBI" id="CHEBI:15378"/>
        <dbReference type="ChEBI" id="CHEBI:57287"/>
        <dbReference type="ChEBI" id="CHEBI:57340"/>
        <dbReference type="EC" id="3.1.2.4"/>
    </reaction>
</comment>
<dbReference type="InterPro" id="IPR045004">
    <property type="entry name" value="ECH_dom"/>
</dbReference>
<keyword evidence="5" id="KW-0413">Isomerase</keyword>
<dbReference type="CDD" id="cd06558">
    <property type="entry name" value="crotonase-like"/>
    <property type="match status" value="1"/>
</dbReference>
<evidence type="ECO:0000256" key="2">
    <source>
        <dbReference type="ARBA" id="ARBA00011915"/>
    </source>
</evidence>
<feature type="domain" description="Enoyl-CoA hydratase/isomerase" evidence="4">
    <location>
        <begin position="18"/>
        <end position="338"/>
    </location>
</feature>
<dbReference type="PANTHER" id="PTHR43176:SF3">
    <property type="entry name" value="3-HYDROXYISOBUTYRYL-COA HYDROLASE, MITOCHONDRIAL"/>
    <property type="match status" value="1"/>
</dbReference>
<comment type="caution">
    <text evidence="5">The sequence shown here is derived from an EMBL/GenBank/DDBJ whole genome shotgun (WGS) entry which is preliminary data.</text>
</comment>
<dbReference type="SUPFAM" id="SSF52096">
    <property type="entry name" value="ClpP/crotonase"/>
    <property type="match status" value="1"/>
</dbReference>
<dbReference type="OrthoDB" id="9790967at2"/>
<evidence type="ECO:0000313" key="6">
    <source>
        <dbReference type="Proteomes" id="UP000278398"/>
    </source>
</evidence>
<keyword evidence="6" id="KW-1185">Reference proteome</keyword>
<dbReference type="EC" id="3.1.2.4" evidence="2"/>
<dbReference type="InterPro" id="IPR032259">
    <property type="entry name" value="HIBYL-CoA-H"/>
</dbReference>
<gene>
    <name evidence="5" type="ORF">EJC49_06060</name>
</gene>
<evidence type="ECO:0000259" key="4">
    <source>
        <dbReference type="Pfam" id="PF16113"/>
    </source>
</evidence>
<evidence type="ECO:0000313" key="5">
    <source>
        <dbReference type="EMBL" id="RST87367.1"/>
    </source>
</evidence>
<accession>A0A3R9YUG2</accession>
<evidence type="ECO:0000256" key="3">
    <source>
        <dbReference type="ARBA" id="ARBA00022801"/>
    </source>
</evidence>
<protein>
    <recommendedName>
        <fullName evidence="2">3-hydroxyisobutyryl-CoA hydrolase</fullName>
        <ecNumber evidence="2">3.1.2.4</ecNumber>
    </recommendedName>
</protein>
<dbReference type="GO" id="GO:0003860">
    <property type="term" value="F:3-hydroxyisobutyryl-CoA hydrolase activity"/>
    <property type="evidence" value="ECO:0007669"/>
    <property type="project" value="UniProtKB-EC"/>
</dbReference>
<dbReference type="EMBL" id="RWKW01000020">
    <property type="protein sequence ID" value="RST87367.1"/>
    <property type="molecule type" value="Genomic_DNA"/>
</dbReference>
<dbReference type="NCBIfam" id="NF004127">
    <property type="entry name" value="PRK05617.1"/>
    <property type="match status" value="1"/>
</dbReference>
<dbReference type="Pfam" id="PF16113">
    <property type="entry name" value="ECH_2"/>
    <property type="match status" value="1"/>
</dbReference>
<dbReference type="InterPro" id="IPR029045">
    <property type="entry name" value="ClpP/crotonase-like_dom_sf"/>
</dbReference>
<keyword evidence="3" id="KW-0378">Hydrolase</keyword>
<dbReference type="PANTHER" id="PTHR43176">
    <property type="entry name" value="3-HYDROXYISOBUTYRYL-COA HYDROLASE-RELATED"/>
    <property type="match status" value="1"/>
</dbReference>